<evidence type="ECO:0000256" key="3">
    <source>
        <dbReference type="ARBA" id="ARBA00023004"/>
    </source>
</evidence>
<dbReference type="Pfam" id="PF13186">
    <property type="entry name" value="SPASM"/>
    <property type="match status" value="1"/>
</dbReference>
<gene>
    <name evidence="6" type="ORF">LCGC14_1283110</name>
</gene>
<dbReference type="SFLD" id="SFLDG01067">
    <property type="entry name" value="SPASM/twitch_domain_containing"/>
    <property type="match status" value="1"/>
</dbReference>
<proteinExistence type="predicted"/>
<dbReference type="SFLD" id="SFLDS00029">
    <property type="entry name" value="Radical_SAM"/>
    <property type="match status" value="1"/>
</dbReference>
<dbReference type="CDD" id="cd01335">
    <property type="entry name" value="Radical_SAM"/>
    <property type="match status" value="1"/>
</dbReference>
<protein>
    <recommendedName>
        <fullName evidence="5">Radical SAM core domain-containing protein</fullName>
    </recommendedName>
</protein>
<keyword evidence="1" id="KW-0949">S-adenosyl-L-methionine</keyword>
<dbReference type="InterPro" id="IPR023885">
    <property type="entry name" value="4Fe4S-binding_SPASM_dom"/>
</dbReference>
<evidence type="ECO:0000256" key="4">
    <source>
        <dbReference type="ARBA" id="ARBA00023014"/>
    </source>
</evidence>
<dbReference type="AlphaFoldDB" id="A0A0F9KWD4"/>
<dbReference type="Pfam" id="PF04055">
    <property type="entry name" value="Radical_SAM"/>
    <property type="match status" value="1"/>
</dbReference>
<evidence type="ECO:0000313" key="6">
    <source>
        <dbReference type="EMBL" id="KKM86028.1"/>
    </source>
</evidence>
<comment type="caution">
    <text evidence="6">The sequence shown here is derived from an EMBL/GenBank/DDBJ whole genome shotgun (WGS) entry which is preliminary data.</text>
</comment>
<dbReference type="InterPro" id="IPR007197">
    <property type="entry name" value="rSAM"/>
</dbReference>
<accession>A0A0F9KWD4</accession>
<keyword evidence="2" id="KW-0479">Metal-binding</keyword>
<dbReference type="EMBL" id="LAZR01007319">
    <property type="protein sequence ID" value="KKM86028.1"/>
    <property type="molecule type" value="Genomic_DNA"/>
</dbReference>
<dbReference type="Gene3D" id="3.20.20.70">
    <property type="entry name" value="Aldolase class I"/>
    <property type="match status" value="1"/>
</dbReference>
<dbReference type="PANTHER" id="PTHR11228:SF7">
    <property type="entry name" value="PQQA PEPTIDE CYCLASE"/>
    <property type="match status" value="1"/>
</dbReference>
<sequence length="339" mass="39442">MTIIPQRLFLEVTTECNLRCKLCTFWQNKDPRDKITLASKVKFVKKVINWLEKCSERYRNSFSLILTGGEPFLYPKHIYKIAKLCEINEINCCINTNGSLINSNLKKILNSGLTALTFSIDSHIAQIHDSLRGSIYLFDYVLATIKKIKQKKDNRNLPLKVFVQSILGEWNINTLPSHVNFFKELGMDGIMFQPIQYPFGLQIPENWHSHFKKFPNSETEIQNGINYLLSLKQENGFVMNSKEEIELWKSYFQNPEYIQRDLNPCRAHEQNLIVDVCGNVKFCFNKELEPKNKIGNILTNTIEELWYGKNALQERQSMRSCNRACGIMTCHIDANLRES</sequence>
<keyword evidence="3" id="KW-0408">Iron</keyword>
<feature type="domain" description="Radical SAM core" evidence="5">
    <location>
        <begin position="2"/>
        <end position="232"/>
    </location>
</feature>
<keyword evidence="4" id="KW-0411">Iron-sulfur</keyword>
<dbReference type="InterPro" id="IPR013785">
    <property type="entry name" value="Aldolase_TIM"/>
</dbReference>
<dbReference type="PROSITE" id="PS51918">
    <property type="entry name" value="RADICAL_SAM"/>
    <property type="match status" value="1"/>
</dbReference>
<dbReference type="GO" id="GO:0003824">
    <property type="term" value="F:catalytic activity"/>
    <property type="evidence" value="ECO:0007669"/>
    <property type="project" value="InterPro"/>
</dbReference>
<dbReference type="PANTHER" id="PTHR11228">
    <property type="entry name" value="RADICAL SAM DOMAIN PROTEIN"/>
    <property type="match status" value="1"/>
</dbReference>
<evidence type="ECO:0000256" key="2">
    <source>
        <dbReference type="ARBA" id="ARBA00022723"/>
    </source>
</evidence>
<evidence type="ECO:0000256" key="1">
    <source>
        <dbReference type="ARBA" id="ARBA00022691"/>
    </source>
</evidence>
<dbReference type="CDD" id="cd21109">
    <property type="entry name" value="SPASM"/>
    <property type="match status" value="1"/>
</dbReference>
<evidence type="ECO:0000259" key="5">
    <source>
        <dbReference type="PROSITE" id="PS51918"/>
    </source>
</evidence>
<dbReference type="InterPro" id="IPR050377">
    <property type="entry name" value="Radical_SAM_PqqE_MftC-like"/>
</dbReference>
<reference evidence="6" key="1">
    <citation type="journal article" date="2015" name="Nature">
        <title>Complex archaea that bridge the gap between prokaryotes and eukaryotes.</title>
        <authorList>
            <person name="Spang A."/>
            <person name="Saw J.H."/>
            <person name="Jorgensen S.L."/>
            <person name="Zaremba-Niedzwiedzka K."/>
            <person name="Martijn J."/>
            <person name="Lind A.E."/>
            <person name="van Eijk R."/>
            <person name="Schleper C."/>
            <person name="Guy L."/>
            <person name="Ettema T.J."/>
        </authorList>
    </citation>
    <scope>NUCLEOTIDE SEQUENCE</scope>
</reference>
<dbReference type="GO" id="GO:0051536">
    <property type="term" value="F:iron-sulfur cluster binding"/>
    <property type="evidence" value="ECO:0007669"/>
    <property type="project" value="UniProtKB-KW"/>
</dbReference>
<organism evidence="6">
    <name type="scientific">marine sediment metagenome</name>
    <dbReference type="NCBI Taxonomy" id="412755"/>
    <lineage>
        <taxon>unclassified sequences</taxon>
        <taxon>metagenomes</taxon>
        <taxon>ecological metagenomes</taxon>
    </lineage>
</organism>
<dbReference type="InterPro" id="IPR058240">
    <property type="entry name" value="rSAM_sf"/>
</dbReference>
<dbReference type="SUPFAM" id="SSF102114">
    <property type="entry name" value="Radical SAM enzymes"/>
    <property type="match status" value="1"/>
</dbReference>
<name>A0A0F9KWD4_9ZZZZ</name>
<dbReference type="GO" id="GO:0046872">
    <property type="term" value="F:metal ion binding"/>
    <property type="evidence" value="ECO:0007669"/>
    <property type="project" value="UniProtKB-KW"/>
</dbReference>